<comment type="pathway">
    <text evidence="2">Protein modification; protein lipoylation via exogenous pathway; protein N(6)-(lipoyl)lysine from lipoate: step 1/2.</text>
</comment>
<gene>
    <name evidence="9" type="ORF">CBF27_00885</name>
</gene>
<dbReference type="GO" id="GO:0009249">
    <property type="term" value="P:protein lipoylation"/>
    <property type="evidence" value="ECO:0007669"/>
    <property type="project" value="InterPro"/>
</dbReference>
<evidence type="ECO:0000313" key="9">
    <source>
        <dbReference type="EMBL" id="RSU14571.1"/>
    </source>
</evidence>
<evidence type="ECO:0000259" key="8">
    <source>
        <dbReference type="PROSITE" id="PS51733"/>
    </source>
</evidence>
<dbReference type="PANTHER" id="PTHR12561">
    <property type="entry name" value="LIPOATE-PROTEIN LIGASE"/>
    <property type="match status" value="1"/>
</dbReference>
<evidence type="ECO:0000256" key="1">
    <source>
        <dbReference type="ARBA" id="ARBA00005085"/>
    </source>
</evidence>
<dbReference type="GO" id="GO:0005524">
    <property type="term" value="F:ATP binding"/>
    <property type="evidence" value="ECO:0007669"/>
    <property type="project" value="UniProtKB-KW"/>
</dbReference>
<evidence type="ECO:0000256" key="3">
    <source>
        <dbReference type="ARBA" id="ARBA00012367"/>
    </source>
</evidence>
<dbReference type="PROSITE" id="PS51733">
    <property type="entry name" value="BPL_LPL_CATALYTIC"/>
    <property type="match status" value="1"/>
</dbReference>
<keyword evidence="4" id="KW-0436">Ligase</keyword>
<dbReference type="Pfam" id="PF10437">
    <property type="entry name" value="Lip_prot_lig_C"/>
    <property type="match status" value="1"/>
</dbReference>
<dbReference type="Gene3D" id="3.30.390.50">
    <property type="entry name" value="CO dehydrogenase flavoprotein, C-terminal domain"/>
    <property type="match status" value="1"/>
</dbReference>
<evidence type="ECO:0000256" key="4">
    <source>
        <dbReference type="ARBA" id="ARBA00022598"/>
    </source>
</evidence>
<reference evidence="9 10" key="1">
    <citation type="submission" date="2017-05" db="EMBL/GenBank/DDBJ databases">
        <title>Vagococcus spp. assemblies.</title>
        <authorList>
            <person name="Gulvik C.A."/>
        </authorList>
    </citation>
    <scope>NUCLEOTIDE SEQUENCE [LARGE SCALE GENOMIC DNA]</scope>
    <source>
        <strain evidence="9 10">LMG 24798</strain>
    </source>
</reference>
<comment type="pathway">
    <text evidence="1">Protein modification; protein lipoylation via exogenous pathway; protein N(6)-(lipoyl)lysine from lipoate: step 2/2.</text>
</comment>
<dbReference type="EMBL" id="NGKC01000001">
    <property type="protein sequence ID" value="RSU14571.1"/>
    <property type="molecule type" value="Genomic_DNA"/>
</dbReference>
<dbReference type="RefSeq" id="WP_126811443.1">
    <property type="nucleotide sequence ID" value="NZ_NGKC01000001.1"/>
</dbReference>
<dbReference type="Gene3D" id="3.30.930.10">
    <property type="entry name" value="Bira Bifunctional Protein, Domain 2"/>
    <property type="match status" value="1"/>
</dbReference>
<dbReference type="CDD" id="cd16443">
    <property type="entry name" value="LplA"/>
    <property type="match status" value="1"/>
</dbReference>
<dbReference type="Proteomes" id="UP000286773">
    <property type="component" value="Unassembled WGS sequence"/>
</dbReference>
<comment type="caution">
    <text evidence="9">The sequence shown here is derived from an EMBL/GenBank/DDBJ whole genome shotgun (WGS) entry which is preliminary data.</text>
</comment>
<dbReference type="AlphaFoldDB" id="A0A430B2V9"/>
<sequence>MIVIDTQQTGAPYHFALEQYLCEQKRFDDTVFFLWQTPPTVMLGNFQNSFQEVNAEAAAADGVAVTRRLTGGGTIYTDMNSFQFSFIKKGVSETIDFSRYLDIIVAALGKLGVTAVYNSRNDLTIEGRKVSGNAQSARAGYTLHHGSLLYHVDFSKMTRYLTPPPYKLVSKGITSVRERTANIRDFLPEKQSAADFYHTLMDLIIAENDVATYRLTADDQQQVKQLAEEKFCSWDWTYGKNPHFNLQKLKKCPGGWLDIQLSVTRGMIEACQLSGDFFALHDVSLLQDALKGVPFEQSAVEAALAPELFSRAGLYQITKNDVIDCLFSADDQPV</sequence>
<dbReference type="SUPFAM" id="SSF55681">
    <property type="entry name" value="Class II aaRS and biotin synthetases"/>
    <property type="match status" value="1"/>
</dbReference>
<keyword evidence="6" id="KW-0067">ATP-binding</keyword>
<dbReference type="Pfam" id="PF21948">
    <property type="entry name" value="LplA-B_cat"/>
    <property type="match status" value="1"/>
</dbReference>
<dbReference type="InterPro" id="IPR045864">
    <property type="entry name" value="aa-tRNA-synth_II/BPL/LPL"/>
</dbReference>
<organism evidence="9 10">
    <name type="scientific">Vagococcus acidifermentans</name>
    <dbReference type="NCBI Taxonomy" id="564710"/>
    <lineage>
        <taxon>Bacteria</taxon>
        <taxon>Bacillati</taxon>
        <taxon>Bacillota</taxon>
        <taxon>Bacilli</taxon>
        <taxon>Lactobacillales</taxon>
        <taxon>Enterococcaceae</taxon>
        <taxon>Vagococcus</taxon>
    </lineage>
</organism>
<proteinExistence type="predicted"/>
<dbReference type="PANTHER" id="PTHR12561:SF3">
    <property type="entry name" value="LIPOYLTRANSFERASE 1, MITOCHONDRIAL"/>
    <property type="match status" value="1"/>
</dbReference>
<evidence type="ECO:0000256" key="5">
    <source>
        <dbReference type="ARBA" id="ARBA00022741"/>
    </source>
</evidence>
<evidence type="ECO:0000256" key="6">
    <source>
        <dbReference type="ARBA" id="ARBA00022840"/>
    </source>
</evidence>
<dbReference type="SUPFAM" id="SSF82649">
    <property type="entry name" value="SufE/NifU"/>
    <property type="match status" value="1"/>
</dbReference>
<dbReference type="GO" id="GO:0016979">
    <property type="term" value="F:lipoate-protein ligase activity"/>
    <property type="evidence" value="ECO:0007669"/>
    <property type="project" value="UniProtKB-EC"/>
</dbReference>
<evidence type="ECO:0000256" key="2">
    <source>
        <dbReference type="ARBA" id="ARBA00005124"/>
    </source>
</evidence>
<dbReference type="GO" id="GO:0017118">
    <property type="term" value="F:lipoyltransferase activity"/>
    <property type="evidence" value="ECO:0007669"/>
    <property type="project" value="TreeGrafter"/>
</dbReference>
<evidence type="ECO:0000256" key="7">
    <source>
        <dbReference type="ARBA" id="ARBA00048037"/>
    </source>
</evidence>
<dbReference type="OrthoDB" id="9788148at2"/>
<evidence type="ECO:0000313" key="10">
    <source>
        <dbReference type="Proteomes" id="UP000286773"/>
    </source>
</evidence>
<dbReference type="InterPro" id="IPR004562">
    <property type="entry name" value="LipoylTrfase_LipoateP_Ligase"/>
</dbReference>
<dbReference type="NCBIfam" id="TIGR00545">
    <property type="entry name" value="lipoyltrans"/>
    <property type="match status" value="1"/>
</dbReference>
<dbReference type="UniPathway" id="UPA00537">
    <property type="reaction ID" value="UER00594"/>
</dbReference>
<dbReference type="InterPro" id="IPR004143">
    <property type="entry name" value="BPL_LPL_catalytic"/>
</dbReference>
<comment type="catalytic activity">
    <reaction evidence="7">
        <text>L-lysyl-[lipoyl-carrier protein] + (R)-lipoate + ATP = N(6)-[(R)-lipoyl]-L-lysyl-[lipoyl-carrier protein] + AMP + diphosphate + H(+)</text>
        <dbReference type="Rhea" id="RHEA:49288"/>
        <dbReference type="Rhea" id="RHEA-COMP:10500"/>
        <dbReference type="Rhea" id="RHEA-COMP:10502"/>
        <dbReference type="ChEBI" id="CHEBI:15378"/>
        <dbReference type="ChEBI" id="CHEBI:29969"/>
        <dbReference type="ChEBI" id="CHEBI:30616"/>
        <dbReference type="ChEBI" id="CHEBI:33019"/>
        <dbReference type="ChEBI" id="CHEBI:83088"/>
        <dbReference type="ChEBI" id="CHEBI:83099"/>
        <dbReference type="ChEBI" id="CHEBI:456215"/>
        <dbReference type="EC" id="6.3.1.20"/>
    </reaction>
</comment>
<keyword evidence="10" id="KW-1185">Reference proteome</keyword>
<feature type="domain" description="BPL/LPL catalytic" evidence="8">
    <location>
        <begin position="26"/>
        <end position="212"/>
    </location>
</feature>
<accession>A0A430B2V9</accession>
<protein>
    <recommendedName>
        <fullName evidence="3">lipoate--protein ligase</fullName>
        <ecNumber evidence="3">6.3.1.20</ecNumber>
    </recommendedName>
</protein>
<dbReference type="GO" id="GO:0005737">
    <property type="term" value="C:cytoplasm"/>
    <property type="evidence" value="ECO:0007669"/>
    <property type="project" value="TreeGrafter"/>
</dbReference>
<keyword evidence="5" id="KW-0547">Nucleotide-binding</keyword>
<name>A0A430B2V9_9ENTE</name>
<dbReference type="EC" id="6.3.1.20" evidence="3"/>
<dbReference type="InterPro" id="IPR019491">
    <property type="entry name" value="Lipoate_protein_ligase_C"/>
</dbReference>